<dbReference type="SUPFAM" id="SSF161098">
    <property type="entry name" value="MetI-like"/>
    <property type="match status" value="1"/>
</dbReference>
<dbReference type="GO" id="GO:0006865">
    <property type="term" value="P:amino acid transport"/>
    <property type="evidence" value="ECO:0007669"/>
    <property type="project" value="UniProtKB-KW"/>
</dbReference>
<dbReference type="KEGG" id="xak:KIMC2_11170"/>
<evidence type="ECO:0000259" key="11">
    <source>
        <dbReference type="PROSITE" id="PS50928"/>
    </source>
</evidence>
<keyword evidence="8 9" id="KW-0472">Membrane</keyword>
<dbReference type="Pfam" id="PF00528">
    <property type="entry name" value="BPD_transp_1"/>
    <property type="match status" value="1"/>
</dbReference>
<name>A0AAU9D2N3_9LACO</name>
<dbReference type="SMART" id="SM00062">
    <property type="entry name" value="PBPb"/>
    <property type="match status" value="1"/>
</dbReference>
<evidence type="ECO:0000256" key="9">
    <source>
        <dbReference type="RuleBase" id="RU363032"/>
    </source>
</evidence>
<feature type="signal peptide" evidence="10">
    <location>
        <begin position="1"/>
        <end position="31"/>
    </location>
</feature>
<dbReference type="InterPro" id="IPR010065">
    <property type="entry name" value="AA_ABC_transptr_permease_3TM"/>
</dbReference>
<dbReference type="InterPro" id="IPR035906">
    <property type="entry name" value="MetI-like_sf"/>
</dbReference>
<feature type="domain" description="ABC transmembrane type-1" evidence="11">
    <location>
        <begin position="300"/>
        <end position="499"/>
    </location>
</feature>
<organism evidence="12 13">
    <name type="scientific">Xylocopilactobacillus apis</name>
    <dbReference type="NCBI Taxonomy" id="2932183"/>
    <lineage>
        <taxon>Bacteria</taxon>
        <taxon>Bacillati</taxon>
        <taxon>Bacillota</taxon>
        <taxon>Bacilli</taxon>
        <taxon>Lactobacillales</taxon>
        <taxon>Lactobacillaceae</taxon>
        <taxon>Xylocopilactobacillus</taxon>
    </lineage>
</organism>
<feature type="chain" id="PRO_5043728652" evidence="10">
    <location>
        <begin position="32"/>
        <end position="521"/>
    </location>
</feature>
<comment type="subcellular location">
    <subcellularLocation>
        <location evidence="1 9">Cell membrane</location>
        <topology evidence="1 9">Multi-pass membrane protein</topology>
    </subcellularLocation>
</comment>
<feature type="transmembrane region" description="Helical" evidence="9">
    <location>
        <begin position="481"/>
        <end position="502"/>
    </location>
</feature>
<dbReference type="InterPro" id="IPR000515">
    <property type="entry name" value="MetI-like"/>
</dbReference>
<dbReference type="Proteomes" id="UP001321804">
    <property type="component" value="Chromosome"/>
</dbReference>
<dbReference type="AlphaFoldDB" id="A0AAU9D2N3"/>
<dbReference type="SUPFAM" id="SSF53850">
    <property type="entry name" value="Periplasmic binding protein-like II"/>
    <property type="match status" value="1"/>
</dbReference>
<dbReference type="NCBIfam" id="TIGR01726">
    <property type="entry name" value="HEQRo_perm_3TM"/>
    <property type="match status" value="1"/>
</dbReference>
<evidence type="ECO:0000256" key="10">
    <source>
        <dbReference type="SAM" id="SignalP"/>
    </source>
</evidence>
<evidence type="ECO:0000256" key="2">
    <source>
        <dbReference type="ARBA" id="ARBA00010072"/>
    </source>
</evidence>
<feature type="transmembrane region" description="Helical" evidence="9">
    <location>
        <begin position="345"/>
        <end position="369"/>
    </location>
</feature>
<evidence type="ECO:0000256" key="8">
    <source>
        <dbReference type="ARBA" id="ARBA00023136"/>
    </source>
</evidence>
<dbReference type="GO" id="GO:0022857">
    <property type="term" value="F:transmembrane transporter activity"/>
    <property type="evidence" value="ECO:0007669"/>
    <property type="project" value="InterPro"/>
</dbReference>
<dbReference type="PANTHER" id="PTHR30614">
    <property type="entry name" value="MEMBRANE COMPONENT OF AMINO ACID ABC TRANSPORTER"/>
    <property type="match status" value="1"/>
</dbReference>
<evidence type="ECO:0000256" key="1">
    <source>
        <dbReference type="ARBA" id="ARBA00004651"/>
    </source>
</evidence>
<comment type="similarity">
    <text evidence="2">Belongs to the binding-protein-dependent transport system permease family. HisMQ subfamily.</text>
</comment>
<gene>
    <name evidence="12" type="ORF">KIMC2_11170</name>
</gene>
<dbReference type="RefSeq" id="WP_317694809.1">
    <property type="nucleotide sequence ID" value="NZ_AP026801.1"/>
</dbReference>
<dbReference type="EMBL" id="AP026801">
    <property type="protein sequence ID" value="BDR56555.1"/>
    <property type="molecule type" value="Genomic_DNA"/>
</dbReference>
<accession>A0AAU9D2N3</accession>
<keyword evidence="4" id="KW-1003">Cell membrane</keyword>
<keyword evidence="7 9" id="KW-1133">Transmembrane helix</keyword>
<sequence length="521" mass="57559">MGLKIKKSHFFLILFAVLALFLTTNIHQVSAAQKEFRVGMEAGYPPFNWTQVDDSGGAVKIDGSKQYANGYDVQIAKIIANKLDRKLVIVKTVWDGLAPALTSGKIDAIIAGMSPTPERRKTVDFSNPYLVSKAIMIVRKNSAYANATSIQDFKSAKITSQLSTFLYDLIPQIKDVKQETAMNDFSAMRTALQSGVIDGYVAQEPEGISVENAMPSLKMIKFSNGKGFKTDSSDDASAVGLKKNSPDMAKINQILAGISKSKREKMMTWAVKHQPQTSDKKVNWFINIFQKYGSLLLNGTLTTLWISLIGTIVGFLIGLLVGIIRTVPLSKSKGKKIGQKILNAFFWLYIEIFRGTPMMVQAAIFYYGLAQAFQINVNKLAAALLIVSINTGAYMAEIMRGGIEAVDPGQKEGAMALGMSHFQMMRKVILPQAVRNSLPAVGNEFVINIKDTSVLSIISVTELFFNGQTIAGQTYQFFQSFFVISIIYLFLTFTVTQILKFIERKMAGPKNYNLMANQLQV</sequence>
<evidence type="ECO:0000256" key="4">
    <source>
        <dbReference type="ARBA" id="ARBA00022475"/>
    </source>
</evidence>
<evidence type="ECO:0000256" key="3">
    <source>
        <dbReference type="ARBA" id="ARBA00022448"/>
    </source>
</evidence>
<keyword evidence="13" id="KW-1185">Reference proteome</keyword>
<dbReference type="InterPro" id="IPR043429">
    <property type="entry name" value="ArtM/GltK/GlnP/TcyL/YhdX-like"/>
</dbReference>
<evidence type="ECO:0000313" key="13">
    <source>
        <dbReference type="Proteomes" id="UP001321804"/>
    </source>
</evidence>
<dbReference type="GO" id="GO:0043190">
    <property type="term" value="C:ATP-binding cassette (ABC) transporter complex"/>
    <property type="evidence" value="ECO:0007669"/>
    <property type="project" value="InterPro"/>
</dbReference>
<dbReference type="CDD" id="cd13627">
    <property type="entry name" value="PBP2_AA_binding_like_2"/>
    <property type="match status" value="1"/>
</dbReference>
<dbReference type="CDD" id="cd06261">
    <property type="entry name" value="TM_PBP2"/>
    <property type="match status" value="1"/>
</dbReference>
<dbReference type="Pfam" id="PF00497">
    <property type="entry name" value="SBP_bac_3"/>
    <property type="match status" value="1"/>
</dbReference>
<keyword evidence="6" id="KW-0029">Amino-acid transport</keyword>
<dbReference type="Gene3D" id="1.10.3720.10">
    <property type="entry name" value="MetI-like"/>
    <property type="match status" value="1"/>
</dbReference>
<evidence type="ECO:0000256" key="5">
    <source>
        <dbReference type="ARBA" id="ARBA00022692"/>
    </source>
</evidence>
<reference evidence="12 13" key="1">
    <citation type="journal article" date="2023" name="Microbiol. Spectr.">
        <title>Symbiosis of Carpenter Bees with Uncharacterized Lactic Acid Bacteria Showing NAD Auxotrophy.</title>
        <authorList>
            <person name="Kawasaki S."/>
            <person name="Ozawa K."/>
            <person name="Mori T."/>
            <person name="Yamamoto A."/>
            <person name="Ito M."/>
            <person name="Ohkuma M."/>
            <person name="Sakamoto M."/>
            <person name="Matsutani M."/>
        </authorList>
    </citation>
    <scope>NUCLEOTIDE SEQUENCE [LARGE SCALE GENOMIC DNA]</scope>
    <source>
        <strain evidence="12 13">KimC2</strain>
    </source>
</reference>
<protein>
    <submittedName>
        <fullName evidence="12">Amino acid ABC transporter substrate-binding protein</fullName>
    </submittedName>
</protein>
<keyword evidence="3 9" id="KW-0813">Transport</keyword>
<keyword evidence="10" id="KW-0732">Signal</keyword>
<dbReference type="FunFam" id="1.10.3720.10:FF:000033">
    <property type="entry name" value="Polar amino acid ABC transporter permease"/>
    <property type="match status" value="1"/>
</dbReference>
<dbReference type="Gene3D" id="3.40.190.10">
    <property type="entry name" value="Periplasmic binding protein-like II"/>
    <property type="match status" value="2"/>
</dbReference>
<dbReference type="InterPro" id="IPR001638">
    <property type="entry name" value="Solute-binding_3/MltF_N"/>
</dbReference>
<evidence type="ECO:0000256" key="6">
    <source>
        <dbReference type="ARBA" id="ARBA00022970"/>
    </source>
</evidence>
<feature type="transmembrane region" description="Helical" evidence="9">
    <location>
        <begin position="304"/>
        <end position="324"/>
    </location>
</feature>
<dbReference type="PROSITE" id="PS50928">
    <property type="entry name" value="ABC_TM1"/>
    <property type="match status" value="1"/>
</dbReference>
<keyword evidence="5 9" id="KW-0812">Transmembrane</keyword>
<dbReference type="PANTHER" id="PTHR30614:SF20">
    <property type="entry name" value="GLUTAMINE TRANSPORT SYSTEM PERMEASE PROTEIN GLNP"/>
    <property type="match status" value="1"/>
</dbReference>
<evidence type="ECO:0000256" key="7">
    <source>
        <dbReference type="ARBA" id="ARBA00022989"/>
    </source>
</evidence>
<evidence type="ECO:0000313" key="12">
    <source>
        <dbReference type="EMBL" id="BDR56555.1"/>
    </source>
</evidence>
<proteinExistence type="inferred from homology"/>